<keyword evidence="8" id="KW-0805">Transcription regulation</keyword>
<evidence type="ECO:0000256" key="15">
    <source>
        <dbReference type="SAM" id="MobiDB-lite"/>
    </source>
</evidence>
<feature type="compositionally biased region" description="Polar residues" evidence="15">
    <location>
        <begin position="709"/>
        <end position="725"/>
    </location>
</feature>
<dbReference type="PANTHER" id="PTHR45747">
    <property type="entry name" value="HISTONE-LYSINE N-METHYLTRANSFERASE E(Z)"/>
    <property type="match status" value="1"/>
</dbReference>
<evidence type="ECO:0000256" key="5">
    <source>
        <dbReference type="ARBA" id="ARBA00022723"/>
    </source>
</evidence>
<dbReference type="InterPro" id="IPR041355">
    <property type="entry name" value="Pre-SET_CXC"/>
</dbReference>
<feature type="compositionally biased region" description="Basic and acidic residues" evidence="15">
    <location>
        <begin position="914"/>
        <end position="923"/>
    </location>
</feature>
<keyword evidence="7" id="KW-0904">Protein phosphatase</keyword>
<dbReference type="InterPro" id="IPR046341">
    <property type="entry name" value="SET_dom_sf"/>
</dbReference>
<dbReference type="GO" id="GO:0140951">
    <property type="term" value="F:histone H3K27 trimethyltransferase activity"/>
    <property type="evidence" value="ECO:0007669"/>
    <property type="project" value="UniProtKB-EC"/>
</dbReference>
<evidence type="ECO:0000259" key="17">
    <source>
        <dbReference type="PROSITE" id="PS51633"/>
    </source>
</evidence>
<keyword evidence="5" id="KW-0479">Metal-binding</keyword>
<keyword evidence="6 14" id="KW-0378">Hydrolase</keyword>
<feature type="region of interest" description="Disordered" evidence="15">
    <location>
        <begin position="748"/>
        <end position="807"/>
    </location>
</feature>
<organism evidence="18 19">
    <name type="scientific">Papaver nudicaule</name>
    <name type="common">Iceland poppy</name>
    <dbReference type="NCBI Taxonomy" id="74823"/>
    <lineage>
        <taxon>Eukaryota</taxon>
        <taxon>Viridiplantae</taxon>
        <taxon>Streptophyta</taxon>
        <taxon>Embryophyta</taxon>
        <taxon>Tracheophyta</taxon>
        <taxon>Spermatophyta</taxon>
        <taxon>Magnoliopsida</taxon>
        <taxon>Ranunculales</taxon>
        <taxon>Papaveraceae</taxon>
        <taxon>Papaveroideae</taxon>
        <taxon>Papaver</taxon>
    </lineage>
</organism>
<dbReference type="Pfam" id="PF00149">
    <property type="entry name" value="Metallophos"/>
    <property type="match status" value="1"/>
</dbReference>
<dbReference type="EC" id="3.1.3.16" evidence="14"/>
<feature type="compositionally biased region" description="Basic and acidic residues" evidence="15">
    <location>
        <begin position="1186"/>
        <end position="1200"/>
    </location>
</feature>
<protein>
    <recommendedName>
        <fullName evidence="14">Serine/threonine-protein phosphatase</fullName>
        <ecNumber evidence="14">3.1.3.16</ecNumber>
    </recommendedName>
</protein>
<dbReference type="PROSITE" id="PS51576">
    <property type="entry name" value="SAM_MT43_EZ"/>
    <property type="match status" value="1"/>
</dbReference>
<name>A0AA41VA26_PAPNU</name>
<dbReference type="SUPFAM" id="SSF56300">
    <property type="entry name" value="Metallo-dependent phosphatases"/>
    <property type="match status" value="1"/>
</dbReference>
<feature type="domain" description="CXC" evidence="17">
    <location>
        <begin position="949"/>
        <end position="1048"/>
    </location>
</feature>
<dbReference type="FunFam" id="3.60.21.10:FF:000026">
    <property type="entry name" value="Serine/threonine-protein phosphatase"/>
    <property type="match status" value="1"/>
</dbReference>
<dbReference type="GO" id="GO:0003682">
    <property type="term" value="F:chromatin binding"/>
    <property type="evidence" value="ECO:0007669"/>
    <property type="project" value="TreeGrafter"/>
</dbReference>
<evidence type="ECO:0000256" key="14">
    <source>
        <dbReference type="RuleBase" id="RU004273"/>
    </source>
</evidence>
<evidence type="ECO:0000256" key="8">
    <source>
        <dbReference type="ARBA" id="ARBA00023015"/>
    </source>
</evidence>
<dbReference type="InterPro" id="IPR033467">
    <property type="entry name" value="Tesmin/TSO1-like_CXC"/>
</dbReference>
<evidence type="ECO:0000313" key="18">
    <source>
        <dbReference type="EMBL" id="MCL7038582.1"/>
    </source>
</evidence>
<dbReference type="Proteomes" id="UP001177140">
    <property type="component" value="Unassembled WGS sequence"/>
</dbReference>
<dbReference type="Gene3D" id="2.170.270.10">
    <property type="entry name" value="SET domain"/>
    <property type="match status" value="1"/>
</dbReference>
<dbReference type="Pfam" id="PF16891">
    <property type="entry name" value="STPPase_N"/>
    <property type="match status" value="1"/>
</dbReference>
<comment type="catalytic activity">
    <reaction evidence="13">
        <text>L-lysyl(27)-[histone H3] + 3 S-adenosyl-L-methionine = N(6),N(6),N(6)-trimethyl-L-lysyl(27)-[histone H3] + 3 S-adenosyl-L-homocysteine + 3 H(+)</text>
        <dbReference type="Rhea" id="RHEA:60292"/>
        <dbReference type="Rhea" id="RHEA-COMP:15535"/>
        <dbReference type="Rhea" id="RHEA-COMP:15548"/>
        <dbReference type="ChEBI" id="CHEBI:15378"/>
        <dbReference type="ChEBI" id="CHEBI:29969"/>
        <dbReference type="ChEBI" id="CHEBI:57856"/>
        <dbReference type="ChEBI" id="CHEBI:59789"/>
        <dbReference type="ChEBI" id="CHEBI:61961"/>
        <dbReference type="EC" id="2.1.1.356"/>
    </reaction>
</comment>
<dbReference type="InterPro" id="IPR001214">
    <property type="entry name" value="SET_dom"/>
</dbReference>
<feature type="region of interest" description="Disordered" evidence="15">
    <location>
        <begin position="653"/>
        <end position="730"/>
    </location>
</feature>
<reference evidence="18" key="1">
    <citation type="submission" date="2022-03" db="EMBL/GenBank/DDBJ databases">
        <title>A functionally conserved STORR gene fusion in Papaver species that diverged 16.8 million years ago.</title>
        <authorList>
            <person name="Catania T."/>
        </authorList>
    </citation>
    <scope>NUCLEOTIDE SEQUENCE</scope>
    <source>
        <strain evidence="18">S-191538</strain>
    </source>
</reference>
<sequence>MDENLLNDIIERLLNVTDGRTNKRYRLCESEIQQLCRYSTSIFLNQPIVLELQPPIKVCGDIRGHYSDLLGIFDSCGSPAQTNYLFLGDYVDRGERGIETICLLLAYKIKYQDTFFLLRGNHESASIKHLYGFYDECKRRFSVHLWKTFCGCFNCLPVAAIIDEKIFCVHGGLSPHLKNFDQIRDIPRPVDVPDKGLMCDLLWSDPDKDFYGWRENDNGVSCTFGSDRLTKFLDTHDIDLICRAHQVVEGGYEFFTAQKLVTIFSAPNYCWEFDNYGAVMNVDATLTISFHILKPSDKSVNLGSGNKKSKPETSPKKMMNGVQEPAQNAGGDIVLVLESLKKQVAIDRCAFVKKKMEENRQKLIAITNDMYSASKMRRNSTICEGDNHVDLLTKRQQDALCTLNGSKEENEFSDDEESHASSAVLIGSSFGMKNLSRPVKLAEVSKIPPYTTWVFLDRNQRMTEDQSVVGRRRIYYDQIGGEALIASDSEEEVVDDEEDKKEFGNTEDFILKNAIQEVGLSVGVLDSLAQCFSRRPSDIKARYDILNGKNPVDSSEKANLKNEPRIEDIFCDKDLDAALDSFDNLFCRRCLVFDCRLHGCSQDLVFPAEKQLPWRPPDSEKVPCGSCCYQLIKSESVATGSCSMPDGFEDKAIASSGSGGHQTSRRKKATALLSGMRTKSNQSDTASSNAINISESSESEIRPQKDKLSTQQSSSPNNNVANTQGLHKRNNKRVAEHVLSCMQKIPKKLSTSDSDSIADGSPWTKDRKLRSSSRKDNEDAISSSQQKVMSPSKESGQKELPCQAQNGPLSVEVQDKPCQEMIKGSPVVGNDDTSRKDEFVDENMCKHEGDKSWNTFEKCLYLKGLEIFGKNSCLIARNLLGGMKTCAEVFRYMTFTESKLCHRAEGSNSAEGHSQGDHNDATGRTRSRFMRRKGKVRRLKYSAAYHAFRKRIIERKDLPCKQFNPCNCQSACGKQCTCHLGGTCCEKYCGCSKTCKNRFRGCHCAKSQCRSRQCPCFAAGRECDPDVCRNCWVGCGDGTLGGPPQRGDNYECRNMKLLLKQQQRVLLGRSDVSGWGAFIKNGVSKHEYLGEYTGELISHREADKRGKIYDRENSSFLFNLNDQFVLDAYRKGDKLKFANHSPDPNCYAKVMMVAGDHRVGIFANQKLNAGEELFYDYRYEPDRAPSWAKKPEIPGSKKVEIAPSSGRAKKRA</sequence>
<dbReference type="SUPFAM" id="SSF82199">
    <property type="entry name" value="SET domain"/>
    <property type="match status" value="1"/>
</dbReference>
<dbReference type="InterPro" id="IPR031675">
    <property type="entry name" value="STPPase_N"/>
</dbReference>
<dbReference type="PROSITE" id="PS00125">
    <property type="entry name" value="SER_THR_PHOSPHATASE"/>
    <property type="match status" value="1"/>
</dbReference>
<evidence type="ECO:0000256" key="2">
    <source>
        <dbReference type="ARBA" id="ARBA00022603"/>
    </source>
</evidence>
<evidence type="ECO:0000256" key="1">
    <source>
        <dbReference type="ARBA" id="ARBA00005333"/>
    </source>
</evidence>
<dbReference type="EMBL" id="JAJJMA010192209">
    <property type="protein sequence ID" value="MCL7038582.1"/>
    <property type="molecule type" value="Genomic_DNA"/>
</dbReference>
<keyword evidence="10" id="KW-0464">Manganese</keyword>
<keyword evidence="2" id="KW-0489">Methyltransferase</keyword>
<evidence type="ECO:0000313" key="19">
    <source>
        <dbReference type="Proteomes" id="UP001177140"/>
    </source>
</evidence>
<feature type="region of interest" description="Disordered" evidence="15">
    <location>
        <begin position="906"/>
        <end position="926"/>
    </location>
</feature>
<dbReference type="PRINTS" id="PR00114">
    <property type="entry name" value="STPHPHTASE"/>
</dbReference>
<dbReference type="Gene3D" id="3.60.21.10">
    <property type="match status" value="1"/>
</dbReference>
<dbReference type="InterPro" id="IPR045318">
    <property type="entry name" value="EZH1/2-like"/>
</dbReference>
<dbReference type="InterPro" id="IPR004843">
    <property type="entry name" value="Calcineurin-like_PHP"/>
</dbReference>
<keyword evidence="4" id="KW-0949">S-adenosyl-L-methionine</keyword>
<dbReference type="CDD" id="cd10519">
    <property type="entry name" value="SET_EZH"/>
    <property type="match status" value="1"/>
</dbReference>
<dbReference type="InterPro" id="IPR025778">
    <property type="entry name" value="Hist-Lys_N-MeTrfase_plant"/>
</dbReference>
<dbReference type="SMART" id="SM01114">
    <property type="entry name" value="CXC"/>
    <property type="match status" value="1"/>
</dbReference>
<evidence type="ECO:0000256" key="11">
    <source>
        <dbReference type="ARBA" id="ARBA00047761"/>
    </source>
</evidence>
<dbReference type="SMART" id="SM00156">
    <property type="entry name" value="PP2Ac"/>
    <property type="match status" value="1"/>
</dbReference>
<dbReference type="PROSITE" id="PS51633">
    <property type="entry name" value="CXC"/>
    <property type="match status" value="1"/>
</dbReference>
<proteinExistence type="inferred from homology"/>
<evidence type="ECO:0000256" key="10">
    <source>
        <dbReference type="ARBA" id="ARBA00023211"/>
    </source>
</evidence>
<feature type="domain" description="SET" evidence="16">
    <location>
        <begin position="1063"/>
        <end position="1178"/>
    </location>
</feature>
<dbReference type="Pfam" id="PF25996">
    <property type="entry name" value="HTH_CLF_N"/>
    <property type="match status" value="1"/>
</dbReference>
<dbReference type="GO" id="GO:0004722">
    <property type="term" value="F:protein serine/threonine phosphatase activity"/>
    <property type="evidence" value="ECO:0007669"/>
    <property type="project" value="UniProtKB-EC"/>
</dbReference>
<comment type="similarity">
    <text evidence="1">Belongs to the PPP phosphatase family. PP-1 subfamily.</text>
</comment>
<evidence type="ECO:0000259" key="16">
    <source>
        <dbReference type="PROSITE" id="PS50280"/>
    </source>
</evidence>
<dbReference type="InterPro" id="IPR058609">
    <property type="entry name" value="HTH_CLF-like"/>
</dbReference>
<evidence type="ECO:0000256" key="12">
    <source>
        <dbReference type="ARBA" id="ARBA00048336"/>
    </source>
</evidence>
<feature type="compositionally biased region" description="Polar residues" evidence="15">
    <location>
        <begin position="780"/>
        <end position="794"/>
    </location>
</feature>
<keyword evidence="19" id="KW-1185">Reference proteome</keyword>
<keyword evidence="3" id="KW-0808">Transferase</keyword>
<feature type="region of interest" description="Disordered" evidence="15">
    <location>
        <begin position="1186"/>
        <end position="1212"/>
    </location>
</feature>
<dbReference type="GO" id="GO:0031519">
    <property type="term" value="C:PcG protein complex"/>
    <property type="evidence" value="ECO:0007669"/>
    <property type="project" value="InterPro"/>
</dbReference>
<dbReference type="InterPro" id="IPR006186">
    <property type="entry name" value="Ser/Thr-sp_prot-phosphatase"/>
</dbReference>
<evidence type="ECO:0000256" key="13">
    <source>
        <dbReference type="ARBA" id="ARBA00048568"/>
    </source>
</evidence>
<feature type="region of interest" description="Disordered" evidence="15">
    <location>
        <begin position="301"/>
        <end position="321"/>
    </location>
</feature>
<comment type="catalytic activity">
    <reaction evidence="11">
        <text>O-phospho-L-seryl-[protein] + H2O = L-seryl-[protein] + phosphate</text>
        <dbReference type="Rhea" id="RHEA:20629"/>
        <dbReference type="Rhea" id="RHEA-COMP:9863"/>
        <dbReference type="Rhea" id="RHEA-COMP:11604"/>
        <dbReference type="ChEBI" id="CHEBI:15377"/>
        <dbReference type="ChEBI" id="CHEBI:29999"/>
        <dbReference type="ChEBI" id="CHEBI:43474"/>
        <dbReference type="ChEBI" id="CHEBI:83421"/>
        <dbReference type="EC" id="3.1.3.16"/>
    </reaction>
</comment>
<dbReference type="InterPro" id="IPR029052">
    <property type="entry name" value="Metallo-depent_PP-like"/>
</dbReference>
<evidence type="ECO:0000256" key="4">
    <source>
        <dbReference type="ARBA" id="ARBA00022691"/>
    </source>
</evidence>
<feature type="compositionally biased region" description="Low complexity" evidence="15">
    <location>
        <begin position="686"/>
        <end position="696"/>
    </location>
</feature>
<dbReference type="PANTHER" id="PTHR45747:SF4">
    <property type="entry name" value="HISTONE-LYSINE N-METHYLTRANSFERASE E(Z)"/>
    <property type="match status" value="1"/>
</dbReference>
<comment type="caution">
    <text evidence="18">The sequence shown here is derived from an EMBL/GenBank/DDBJ whole genome shotgun (WGS) entry which is preliminary data.</text>
</comment>
<dbReference type="FunFam" id="2.170.270.10:FF:000001">
    <property type="entry name" value="Putative histone-lysine N-methyltransferase EZH2"/>
    <property type="match status" value="1"/>
</dbReference>
<dbReference type="PROSITE" id="PS50280">
    <property type="entry name" value="SET"/>
    <property type="match status" value="1"/>
</dbReference>
<dbReference type="GO" id="GO:0046872">
    <property type="term" value="F:metal ion binding"/>
    <property type="evidence" value="ECO:0007669"/>
    <property type="project" value="UniProtKB-KW"/>
</dbReference>
<evidence type="ECO:0000256" key="6">
    <source>
        <dbReference type="ARBA" id="ARBA00022801"/>
    </source>
</evidence>
<dbReference type="GO" id="GO:0032259">
    <property type="term" value="P:methylation"/>
    <property type="evidence" value="ECO:0007669"/>
    <property type="project" value="UniProtKB-KW"/>
</dbReference>
<dbReference type="GO" id="GO:0031507">
    <property type="term" value="P:heterochromatin formation"/>
    <property type="evidence" value="ECO:0007669"/>
    <property type="project" value="TreeGrafter"/>
</dbReference>
<feature type="compositionally biased region" description="Basic and acidic residues" evidence="15">
    <location>
        <begin position="699"/>
        <end position="708"/>
    </location>
</feature>
<gene>
    <name evidence="18" type="ORF">MKW94_020299</name>
</gene>
<evidence type="ECO:0000256" key="3">
    <source>
        <dbReference type="ARBA" id="ARBA00022679"/>
    </source>
</evidence>
<evidence type="ECO:0000256" key="7">
    <source>
        <dbReference type="ARBA" id="ARBA00022912"/>
    </source>
</evidence>
<accession>A0AA41VA26</accession>
<dbReference type="InterPro" id="IPR026489">
    <property type="entry name" value="CXC_dom"/>
</dbReference>
<dbReference type="SMART" id="SM00317">
    <property type="entry name" value="SET"/>
    <property type="match status" value="1"/>
</dbReference>
<dbReference type="Pfam" id="PF00856">
    <property type="entry name" value="SET"/>
    <property type="match status" value="1"/>
</dbReference>
<dbReference type="Pfam" id="PF18264">
    <property type="entry name" value="preSET_CXC"/>
    <property type="match status" value="1"/>
</dbReference>
<dbReference type="AlphaFoldDB" id="A0AA41VA26"/>
<evidence type="ECO:0000256" key="9">
    <source>
        <dbReference type="ARBA" id="ARBA00023163"/>
    </source>
</evidence>
<comment type="catalytic activity">
    <reaction evidence="12 14">
        <text>O-phospho-L-threonyl-[protein] + H2O = L-threonyl-[protein] + phosphate</text>
        <dbReference type="Rhea" id="RHEA:47004"/>
        <dbReference type="Rhea" id="RHEA-COMP:11060"/>
        <dbReference type="Rhea" id="RHEA-COMP:11605"/>
        <dbReference type="ChEBI" id="CHEBI:15377"/>
        <dbReference type="ChEBI" id="CHEBI:30013"/>
        <dbReference type="ChEBI" id="CHEBI:43474"/>
        <dbReference type="ChEBI" id="CHEBI:61977"/>
        <dbReference type="EC" id="3.1.3.16"/>
    </reaction>
</comment>
<keyword evidence="9" id="KW-0804">Transcription</keyword>